<feature type="domain" description="DinB-like" evidence="1">
    <location>
        <begin position="31"/>
        <end position="166"/>
    </location>
</feature>
<reference evidence="2 3" key="1">
    <citation type="submission" date="2019-04" db="EMBL/GenBank/DDBJ databases">
        <title>Lacinutrix sp. nov., isolated from marine water.</title>
        <authorList>
            <person name="Kim W."/>
        </authorList>
    </citation>
    <scope>NUCLEOTIDE SEQUENCE [LARGE SCALE GENOMIC DNA]</scope>
    <source>
        <strain evidence="2 3">CAU 1491</strain>
    </source>
</reference>
<dbReference type="Proteomes" id="UP000307657">
    <property type="component" value="Unassembled WGS sequence"/>
</dbReference>
<gene>
    <name evidence="2" type="ORF">E5167_13165</name>
</gene>
<proteinExistence type="predicted"/>
<dbReference type="Pfam" id="PF12867">
    <property type="entry name" value="DinB_2"/>
    <property type="match status" value="1"/>
</dbReference>
<name>A0A4U0EP84_9FLAO</name>
<dbReference type="OrthoDB" id="9793216at2"/>
<sequence length="171" mass="19718">MIADTLSSKEFNSYYKPYINLVNESDIVLSLQQSFDETITFLSSIPDDKWLYSYAKGKWTIKEIIQHILDTERVFAYRAMCFSRKESIALPGFDQDMYLENSNANTRTKDGLIEEYKAIRNASITLYKSFTKQMLLHVGIASDNPLSVRAAGYIIVGHEKHHCNIIKARYL</sequence>
<accession>A0A4U0EP84</accession>
<dbReference type="InterPro" id="IPR024775">
    <property type="entry name" value="DinB-like"/>
</dbReference>
<organism evidence="2 3">
    <name type="scientific">Pontimicrobium aquaticum</name>
    <dbReference type="NCBI Taxonomy" id="2565367"/>
    <lineage>
        <taxon>Bacteria</taxon>
        <taxon>Pseudomonadati</taxon>
        <taxon>Bacteroidota</taxon>
        <taxon>Flavobacteriia</taxon>
        <taxon>Flavobacteriales</taxon>
        <taxon>Flavobacteriaceae</taxon>
        <taxon>Pontimicrobium</taxon>
    </lineage>
</organism>
<keyword evidence="3" id="KW-1185">Reference proteome</keyword>
<comment type="caution">
    <text evidence="2">The sequence shown here is derived from an EMBL/GenBank/DDBJ whole genome shotgun (WGS) entry which is preliminary data.</text>
</comment>
<dbReference type="RefSeq" id="WP_136844624.1">
    <property type="nucleotide sequence ID" value="NZ_SUPL01000007.1"/>
</dbReference>
<dbReference type="InterPro" id="IPR034660">
    <property type="entry name" value="DinB/YfiT-like"/>
</dbReference>
<dbReference type="SUPFAM" id="SSF109854">
    <property type="entry name" value="DinB/YfiT-like putative metalloenzymes"/>
    <property type="match status" value="1"/>
</dbReference>
<evidence type="ECO:0000313" key="3">
    <source>
        <dbReference type="Proteomes" id="UP000307657"/>
    </source>
</evidence>
<dbReference type="EMBL" id="SUPL01000007">
    <property type="protein sequence ID" value="TJY33445.1"/>
    <property type="molecule type" value="Genomic_DNA"/>
</dbReference>
<dbReference type="Gene3D" id="1.20.120.450">
    <property type="entry name" value="dinb family like domain"/>
    <property type="match status" value="1"/>
</dbReference>
<dbReference type="AlphaFoldDB" id="A0A4U0EP84"/>
<protein>
    <submittedName>
        <fullName evidence="2">DinB family protein</fullName>
    </submittedName>
</protein>
<evidence type="ECO:0000259" key="1">
    <source>
        <dbReference type="Pfam" id="PF12867"/>
    </source>
</evidence>
<evidence type="ECO:0000313" key="2">
    <source>
        <dbReference type="EMBL" id="TJY33445.1"/>
    </source>
</evidence>